<dbReference type="NCBIfam" id="TIGR04183">
    <property type="entry name" value="Por_Secre_tail"/>
    <property type="match status" value="1"/>
</dbReference>
<feature type="domain" description="Secretion system C-terminal sorting" evidence="3">
    <location>
        <begin position="203"/>
        <end position="271"/>
    </location>
</feature>
<dbReference type="AlphaFoldDB" id="A0A3M7TFR9"/>
<evidence type="ECO:0000313" key="4">
    <source>
        <dbReference type="EMBL" id="RNA61060.1"/>
    </source>
</evidence>
<evidence type="ECO:0000259" key="3">
    <source>
        <dbReference type="Pfam" id="PF18962"/>
    </source>
</evidence>
<dbReference type="EMBL" id="QWIU01000002">
    <property type="protein sequence ID" value="RNA61060.1"/>
    <property type="molecule type" value="Genomic_DNA"/>
</dbReference>
<evidence type="ECO:0000256" key="2">
    <source>
        <dbReference type="SAM" id="SignalP"/>
    </source>
</evidence>
<dbReference type="InterPro" id="IPR026444">
    <property type="entry name" value="Secre_tail"/>
</dbReference>
<evidence type="ECO:0000256" key="1">
    <source>
        <dbReference type="ARBA" id="ARBA00022729"/>
    </source>
</evidence>
<dbReference type="OrthoDB" id="8781670at2"/>
<keyword evidence="1 2" id="KW-0732">Signal</keyword>
<dbReference type="Proteomes" id="UP000278775">
    <property type="component" value="Unassembled WGS sequence"/>
</dbReference>
<gene>
    <name evidence="4" type="ORF">D1631_03490</name>
</gene>
<sequence>MIKKLLFKQLFQCMIFGTVLLFAYTAKAQTCSNTANLPVNGQTTINGVTVTTSSTGSVIYYPANLTVCGGGHLGPYGLAVGTQGVWSLTLTFDQPVNDVIFIVKQAGDYLAPETFTFTSNGGSVTIPSHNSCYSTINGNTIVGGTSQGLGEGTFTIHSSNAYTQLKIDSPGFHAGSTMGICSASIVLSTNDFNNKKERDIVTIYPNPVKNMITISSKETLKSYKIFDESGRLILSSSLKGNGQNVNLSSIKSGNYIISVETEKQMISTKLIKK</sequence>
<proteinExistence type="predicted"/>
<comment type="caution">
    <text evidence="4">The sequence shown here is derived from an EMBL/GenBank/DDBJ whole genome shotgun (WGS) entry which is preliminary data.</text>
</comment>
<dbReference type="Pfam" id="PF18962">
    <property type="entry name" value="Por_Secre_tail"/>
    <property type="match status" value="1"/>
</dbReference>
<accession>A0A3M7TFR9</accession>
<feature type="chain" id="PRO_5018194041" evidence="2">
    <location>
        <begin position="29"/>
        <end position="273"/>
    </location>
</feature>
<dbReference type="RefSeq" id="WP_122635237.1">
    <property type="nucleotide sequence ID" value="NZ_QWIU01000002.1"/>
</dbReference>
<evidence type="ECO:0000313" key="5">
    <source>
        <dbReference type="Proteomes" id="UP000278775"/>
    </source>
</evidence>
<name>A0A3M7TFR9_9FLAO</name>
<reference evidence="4 5" key="1">
    <citation type="submission" date="2018-08" db="EMBL/GenBank/DDBJ databases">
        <title>Chryseobacterium nematophagum: a novel matrix digesting pathogen of nematodes.</title>
        <authorList>
            <person name="Page A."/>
            <person name="Roberts M."/>
            <person name="Felix M.-A."/>
            <person name="Weir W."/>
        </authorList>
    </citation>
    <scope>NUCLEOTIDE SEQUENCE [LARGE SCALE GENOMIC DNA]</scope>
    <source>
        <strain evidence="4 5">JUb129</strain>
    </source>
</reference>
<feature type="signal peptide" evidence="2">
    <location>
        <begin position="1"/>
        <end position="28"/>
    </location>
</feature>
<organism evidence="4 5">
    <name type="scientific">Chryseobacterium nematophagum</name>
    <dbReference type="NCBI Taxonomy" id="2305228"/>
    <lineage>
        <taxon>Bacteria</taxon>
        <taxon>Pseudomonadati</taxon>
        <taxon>Bacteroidota</taxon>
        <taxon>Flavobacteriia</taxon>
        <taxon>Flavobacteriales</taxon>
        <taxon>Weeksellaceae</taxon>
        <taxon>Chryseobacterium group</taxon>
        <taxon>Chryseobacterium</taxon>
    </lineage>
</organism>
<protein>
    <submittedName>
        <fullName evidence="4">T9SS C-terminal target domain-containing protein</fullName>
    </submittedName>
</protein>